<evidence type="ECO:0000256" key="1">
    <source>
        <dbReference type="SAM" id="MobiDB-lite"/>
    </source>
</evidence>
<organism evidence="2 3">
    <name type="scientific">Coniella lustricola</name>
    <dbReference type="NCBI Taxonomy" id="2025994"/>
    <lineage>
        <taxon>Eukaryota</taxon>
        <taxon>Fungi</taxon>
        <taxon>Dikarya</taxon>
        <taxon>Ascomycota</taxon>
        <taxon>Pezizomycotina</taxon>
        <taxon>Sordariomycetes</taxon>
        <taxon>Sordariomycetidae</taxon>
        <taxon>Diaporthales</taxon>
        <taxon>Schizoparmaceae</taxon>
        <taxon>Coniella</taxon>
    </lineage>
</organism>
<protein>
    <submittedName>
        <fullName evidence="2">Uncharacterized protein</fullName>
    </submittedName>
</protein>
<evidence type="ECO:0000313" key="3">
    <source>
        <dbReference type="Proteomes" id="UP000241462"/>
    </source>
</evidence>
<dbReference type="Proteomes" id="UP000241462">
    <property type="component" value="Unassembled WGS sequence"/>
</dbReference>
<feature type="region of interest" description="Disordered" evidence="1">
    <location>
        <begin position="74"/>
        <end position="95"/>
    </location>
</feature>
<evidence type="ECO:0000313" key="2">
    <source>
        <dbReference type="EMBL" id="PSR77335.1"/>
    </source>
</evidence>
<feature type="compositionally biased region" description="Basic residues" evidence="1">
    <location>
        <begin position="83"/>
        <end position="93"/>
    </location>
</feature>
<reference evidence="2 3" key="1">
    <citation type="journal article" date="2018" name="Mycol. Prog.">
        <title>Coniella lustricola, a new species from submerged detritus.</title>
        <authorList>
            <person name="Raudabaugh D.B."/>
            <person name="Iturriaga T."/>
            <person name="Carver A."/>
            <person name="Mondo S."/>
            <person name="Pangilinan J."/>
            <person name="Lipzen A."/>
            <person name="He G."/>
            <person name="Amirebrahimi M."/>
            <person name="Grigoriev I.V."/>
            <person name="Miller A.N."/>
        </authorList>
    </citation>
    <scope>NUCLEOTIDE SEQUENCE [LARGE SCALE GENOMIC DNA]</scope>
    <source>
        <strain evidence="2 3">B22-T-1</strain>
    </source>
</reference>
<sequence>MSLMLYAYLWTSAQAHRLLRRPRAILQTGQCKYSSSSKLRQPSLVARSRTQSSLRRRLYANDGVARNQRWLRKKPLSSAKHSSITHHPRGRAHRPADWPAVQCCILVLPWLRCAAKGWQACRYALLFPSLISLISQPAGYSVADPTPRPGLGTNQHAWSVKPGCGKRM</sequence>
<gene>
    <name evidence="2" type="ORF">BD289DRAFT_148390</name>
</gene>
<accession>A0A2T2ZUV6</accession>
<dbReference type="InParanoid" id="A0A2T2ZUV6"/>
<dbReference type="EMBL" id="KZ678659">
    <property type="protein sequence ID" value="PSR77335.1"/>
    <property type="molecule type" value="Genomic_DNA"/>
</dbReference>
<keyword evidence="3" id="KW-1185">Reference proteome</keyword>
<name>A0A2T2ZUV6_9PEZI</name>
<proteinExistence type="predicted"/>
<dbReference type="AlphaFoldDB" id="A0A2T2ZUV6"/>